<organism evidence="5 6">
    <name type="scientific">Ructibacterium gallinarum</name>
    <dbReference type="NCBI Taxonomy" id="2779355"/>
    <lineage>
        <taxon>Bacteria</taxon>
        <taxon>Bacillati</taxon>
        <taxon>Bacillota</taxon>
        <taxon>Clostridia</taxon>
        <taxon>Eubacteriales</taxon>
        <taxon>Oscillospiraceae</taxon>
        <taxon>Ructibacterium</taxon>
    </lineage>
</organism>
<dbReference type="Proteomes" id="UP000806542">
    <property type="component" value="Unassembled WGS sequence"/>
</dbReference>
<comment type="caution">
    <text evidence="5">The sequence shown here is derived from an EMBL/GenBank/DDBJ whole genome shotgun (WGS) entry which is preliminary data.</text>
</comment>
<dbReference type="InterPro" id="IPR001119">
    <property type="entry name" value="SLH_dom"/>
</dbReference>
<feature type="domain" description="SLH" evidence="4">
    <location>
        <begin position="571"/>
        <end position="634"/>
    </location>
</feature>
<name>A0A9D5M7P2_9FIRM</name>
<accession>A0A9D5M7P2</accession>
<dbReference type="EMBL" id="JADCKB010000033">
    <property type="protein sequence ID" value="MBE5041072.1"/>
    <property type="molecule type" value="Genomic_DNA"/>
</dbReference>
<proteinExistence type="predicted"/>
<keyword evidence="3" id="KW-0732">Signal</keyword>
<evidence type="ECO:0000256" key="3">
    <source>
        <dbReference type="SAM" id="SignalP"/>
    </source>
</evidence>
<dbReference type="PANTHER" id="PTHR43308">
    <property type="entry name" value="OUTER MEMBRANE PROTEIN ALPHA-RELATED"/>
    <property type="match status" value="1"/>
</dbReference>
<keyword evidence="6" id="KW-1185">Reference proteome</keyword>
<dbReference type="InterPro" id="IPR051465">
    <property type="entry name" value="Cell_Envelope_Struct_Comp"/>
</dbReference>
<dbReference type="PROSITE" id="PS51272">
    <property type="entry name" value="SLH"/>
    <property type="match status" value="3"/>
</dbReference>
<feature type="region of interest" description="Disordered" evidence="2">
    <location>
        <begin position="527"/>
        <end position="571"/>
    </location>
</feature>
<feature type="signal peptide" evidence="3">
    <location>
        <begin position="1"/>
        <end position="28"/>
    </location>
</feature>
<evidence type="ECO:0000313" key="5">
    <source>
        <dbReference type="EMBL" id="MBE5041072.1"/>
    </source>
</evidence>
<protein>
    <submittedName>
        <fullName evidence="5">S-layer homology domain-containing protein</fullName>
    </submittedName>
</protein>
<dbReference type="PROSITE" id="PS51257">
    <property type="entry name" value="PROKAR_LIPOPROTEIN"/>
    <property type="match status" value="1"/>
</dbReference>
<feature type="chain" id="PRO_5038979434" evidence="3">
    <location>
        <begin position="29"/>
        <end position="750"/>
    </location>
</feature>
<dbReference type="AlphaFoldDB" id="A0A9D5M7P2"/>
<evidence type="ECO:0000313" key="6">
    <source>
        <dbReference type="Proteomes" id="UP000806542"/>
    </source>
</evidence>
<feature type="compositionally biased region" description="Gly residues" evidence="2">
    <location>
        <begin position="539"/>
        <end position="551"/>
    </location>
</feature>
<dbReference type="Pfam" id="PF00395">
    <property type="entry name" value="SLH"/>
    <property type="match status" value="3"/>
</dbReference>
<sequence>MKMKKLKAALGALLATAMLGTYGCPTWAVETQTTPGTQTIDGGQKTEAEVSQQPETVELALSANYYTTETEGEYQIVFTTMDEIPAHTAMEFRVTFSGASIATAAFDEKVLNGAADEVVRGKDYAVFPVSRKEAMAIPAKTRLCEVEVSADAAPTAETLTVTDFTLTTEEGEISVTPKISLAEGPIVPELGQEEQAAYDSIAALPALAELSFYQEDGALISVADISAQFTQAQDLYDKLSKAEKANVEQVLEFNGLSTSALDEFEPVLNAMKNAEGILQIAYVLKDMTEETALNYQFLATVFDEKKESVSLVGLPAEYKAYQECEQTLEVLQTASDTIDAAFNAASEADDYETLVYACEDQIDVIQGLSRHIYYADYLEDLKTQIATLDKDITDNYDGRNKETLLELLNEAAEKVELIEKGVDDIPTMSLKEILYKRIYTITFTRKKTLADSQKSSITVVVTNEDGEEIDKITEEFPNDEKTLSISLSASDGYAPNAMITVSSIYTLDGAEFPIDSKEYQCVQIASNNPAPGIPSDSGGNSGSGLPGGSGGTVFPDDTEENDDENELGSGADELFGDLTGYDWAKEAIEGLYFAGIINGMEEGVFNPAGQVTREQFSKMVVQLFGVATGNTSTSFVDVDSNAWYAPYITAALQAGYIQGQSEEYFGIGESIMRQDMATILYRALGDNNSQAVLDFTDTDAIAPYAHDAIAELVGLGIINGYEDGSFQPRGTATRAEAAKMIWGVYQYLNE</sequence>
<dbReference type="RefSeq" id="WP_226393609.1">
    <property type="nucleotide sequence ID" value="NZ_JADCKB010000033.1"/>
</dbReference>
<evidence type="ECO:0000259" key="4">
    <source>
        <dbReference type="PROSITE" id="PS51272"/>
    </source>
</evidence>
<feature type="compositionally biased region" description="Acidic residues" evidence="2">
    <location>
        <begin position="556"/>
        <end position="566"/>
    </location>
</feature>
<feature type="domain" description="SLH" evidence="4">
    <location>
        <begin position="635"/>
        <end position="691"/>
    </location>
</feature>
<reference evidence="5" key="1">
    <citation type="submission" date="2020-10" db="EMBL/GenBank/DDBJ databases">
        <title>ChiBAC.</title>
        <authorList>
            <person name="Zenner C."/>
            <person name="Hitch T.C.A."/>
            <person name="Clavel T."/>
        </authorList>
    </citation>
    <scope>NUCLEOTIDE SEQUENCE</scope>
    <source>
        <strain evidence="5">DSM 107454</strain>
    </source>
</reference>
<evidence type="ECO:0000256" key="1">
    <source>
        <dbReference type="ARBA" id="ARBA00022737"/>
    </source>
</evidence>
<keyword evidence="1" id="KW-0677">Repeat</keyword>
<feature type="domain" description="SLH" evidence="4">
    <location>
        <begin position="692"/>
        <end position="750"/>
    </location>
</feature>
<evidence type="ECO:0000256" key="2">
    <source>
        <dbReference type="SAM" id="MobiDB-lite"/>
    </source>
</evidence>
<gene>
    <name evidence="5" type="ORF">INF28_11440</name>
</gene>